<reference evidence="1" key="1">
    <citation type="submission" date="2011-02" db="EMBL/GenBank/DDBJ databases">
        <title>The genome of the leaf-cutting ant Acromyrmex echinatior suggests key adaptations to social evolution and fungus farming.</title>
        <authorList>
            <person name="Nygaard S."/>
            <person name="Zhang G."/>
        </authorList>
    </citation>
    <scope>NUCLEOTIDE SEQUENCE</scope>
</reference>
<dbReference type="STRING" id="103372.F4WSA3"/>
<protein>
    <submittedName>
        <fullName evidence="1">Uncharacterized protein</fullName>
    </submittedName>
</protein>
<sequence length="67" mass="8082">MIRDKDKGRNKGQNDIEWHQSIRCKPVSRRRREQKDVLSKMQKILGPLGMLHGCMENKIRVRRFYTD</sequence>
<dbReference type="EMBL" id="GL888307">
    <property type="protein sequence ID" value="EGI62939.1"/>
    <property type="molecule type" value="Genomic_DNA"/>
</dbReference>
<dbReference type="Proteomes" id="UP000007755">
    <property type="component" value="Unassembled WGS sequence"/>
</dbReference>
<dbReference type="InParanoid" id="F4WSA3"/>
<dbReference type="AlphaFoldDB" id="F4WSA3"/>
<keyword evidence="2" id="KW-1185">Reference proteome</keyword>
<proteinExistence type="predicted"/>
<evidence type="ECO:0000313" key="2">
    <source>
        <dbReference type="Proteomes" id="UP000007755"/>
    </source>
</evidence>
<gene>
    <name evidence="1" type="ORF">G5I_08719</name>
</gene>
<evidence type="ECO:0000313" key="1">
    <source>
        <dbReference type="EMBL" id="EGI62939.1"/>
    </source>
</evidence>
<accession>F4WSA3</accession>
<organism evidence="2">
    <name type="scientific">Acromyrmex echinatior</name>
    <name type="common">Panamanian leafcutter ant</name>
    <name type="synonym">Acromyrmex octospinosus echinatior</name>
    <dbReference type="NCBI Taxonomy" id="103372"/>
    <lineage>
        <taxon>Eukaryota</taxon>
        <taxon>Metazoa</taxon>
        <taxon>Ecdysozoa</taxon>
        <taxon>Arthropoda</taxon>
        <taxon>Hexapoda</taxon>
        <taxon>Insecta</taxon>
        <taxon>Pterygota</taxon>
        <taxon>Neoptera</taxon>
        <taxon>Endopterygota</taxon>
        <taxon>Hymenoptera</taxon>
        <taxon>Apocrita</taxon>
        <taxon>Aculeata</taxon>
        <taxon>Formicoidea</taxon>
        <taxon>Formicidae</taxon>
        <taxon>Myrmicinae</taxon>
        <taxon>Acromyrmex</taxon>
    </lineage>
</organism>
<name>F4WSA3_ACREC</name>